<evidence type="ECO:0000256" key="1">
    <source>
        <dbReference type="SAM" id="Phobius"/>
    </source>
</evidence>
<feature type="transmembrane region" description="Helical" evidence="1">
    <location>
        <begin position="73"/>
        <end position="96"/>
    </location>
</feature>
<dbReference type="RefSeq" id="WP_152357785.1">
    <property type="nucleotide sequence ID" value="NZ_WBSM01000002.1"/>
</dbReference>
<comment type="caution">
    <text evidence="2">The sequence shown here is derived from an EMBL/GenBank/DDBJ whole genome shotgun (WGS) entry which is preliminary data.</text>
</comment>
<protein>
    <submittedName>
        <fullName evidence="2">Uncharacterized protein</fullName>
    </submittedName>
</protein>
<reference evidence="2 5" key="2">
    <citation type="submission" date="2019-10" db="EMBL/GenBank/DDBJ databases">
        <title>Characterization of the phylogenetic diversity of two novel species belonging to the genus Bifidobacterium: Bifidobacterium cebidarum sp. nov. and Bifidobacterium leontopitheci sp. nov.</title>
        <authorList>
            <person name="Lugli G.A."/>
            <person name="Duranti S."/>
            <person name="Milani C."/>
            <person name="Turroni F."/>
            <person name="Ventura M."/>
        </authorList>
    </citation>
    <scope>NUCLEOTIDE SEQUENCE [LARGE SCALE GENOMIC DNA]</scope>
    <source>
        <strain evidence="2 5">DSM 100688</strain>
    </source>
</reference>
<name>A0A6L4X3S0_9BIFI</name>
<organism evidence="2 5">
    <name type="scientific">Bifidobacterium ramosum</name>
    <dbReference type="NCBI Taxonomy" id="1798158"/>
    <lineage>
        <taxon>Bacteria</taxon>
        <taxon>Bacillati</taxon>
        <taxon>Actinomycetota</taxon>
        <taxon>Actinomycetes</taxon>
        <taxon>Bifidobacteriales</taxon>
        <taxon>Bifidobacteriaceae</taxon>
        <taxon>Bifidobacterium</taxon>
    </lineage>
</organism>
<reference evidence="3 4" key="1">
    <citation type="submission" date="2019-10" db="EMBL/GenBank/DDBJ databases">
        <title>Bifidobacterium from non-human primates.</title>
        <authorList>
            <person name="Modesto M."/>
        </authorList>
    </citation>
    <scope>NUCLEOTIDE SEQUENCE [LARGE SCALE GENOMIC DNA]</scope>
    <source>
        <strain evidence="3 4">TREM</strain>
    </source>
</reference>
<feature type="transmembrane region" description="Helical" evidence="1">
    <location>
        <begin position="28"/>
        <end position="61"/>
    </location>
</feature>
<proteinExistence type="predicted"/>
<dbReference type="EMBL" id="WBSM01000002">
    <property type="protein sequence ID" value="KAB8288685.1"/>
    <property type="molecule type" value="Genomic_DNA"/>
</dbReference>
<dbReference type="AlphaFoldDB" id="A0A6L4X3S0"/>
<feature type="transmembrane region" description="Helical" evidence="1">
    <location>
        <begin position="142"/>
        <end position="164"/>
    </location>
</feature>
<keyword evidence="5" id="KW-1185">Reference proteome</keyword>
<evidence type="ECO:0000313" key="2">
    <source>
        <dbReference type="EMBL" id="KAB8288685.1"/>
    </source>
</evidence>
<dbReference type="EMBL" id="WHZX01000002">
    <property type="protein sequence ID" value="NEG71452.1"/>
    <property type="molecule type" value="Genomic_DNA"/>
</dbReference>
<evidence type="ECO:0000313" key="4">
    <source>
        <dbReference type="Proteomes" id="UP000469943"/>
    </source>
</evidence>
<keyword evidence="1" id="KW-0812">Transmembrane</keyword>
<sequence>MEGHQDSASLARRGAGSPFGERYAASLALLPLMVMLVLTFGGAGATGLAVWTAVLMIAFVACSPLRDGVAGHVIATGAGVLSFVAVFTGFLSFGWIDELADDVPTSVGNEVTWFVGVGGLLVALIIVSFVRQMARAERSHLIRGLSHSVLEGVALIVAPGWLFLPDLMTAPDMGADNMVVIVAVIVVALLFIGLAIASNWWMAEADPDEHARAPWAGIVVLPTLLTGALIPAATVVVALI</sequence>
<feature type="transmembrane region" description="Helical" evidence="1">
    <location>
        <begin position="179"/>
        <end position="203"/>
    </location>
</feature>
<keyword evidence="1" id="KW-0472">Membrane</keyword>
<keyword evidence="1" id="KW-1133">Transmembrane helix</keyword>
<evidence type="ECO:0000313" key="3">
    <source>
        <dbReference type="EMBL" id="NEG71452.1"/>
    </source>
</evidence>
<dbReference type="Proteomes" id="UP000482084">
    <property type="component" value="Unassembled WGS sequence"/>
</dbReference>
<feature type="transmembrane region" description="Helical" evidence="1">
    <location>
        <begin position="111"/>
        <end position="130"/>
    </location>
</feature>
<feature type="transmembrane region" description="Helical" evidence="1">
    <location>
        <begin position="215"/>
        <end position="239"/>
    </location>
</feature>
<dbReference type="Proteomes" id="UP000469943">
    <property type="component" value="Unassembled WGS sequence"/>
</dbReference>
<dbReference type="OrthoDB" id="3238956at2"/>
<gene>
    <name evidence="2" type="ORF">DSM100688_0687</name>
    <name evidence="3" type="ORF">GFD24_04310</name>
</gene>
<evidence type="ECO:0000313" key="5">
    <source>
        <dbReference type="Proteomes" id="UP000482084"/>
    </source>
</evidence>
<accession>A0A6L4X3S0</accession>